<feature type="transmembrane region" description="Helical" evidence="10">
    <location>
        <begin position="184"/>
        <end position="204"/>
    </location>
</feature>
<gene>
    <name evidence="13" type="ORF">UCREL1_4558</name>
</gene>
<evidence type="ECO:0000256" key="3">
    <source>
        <dbReference type="ARBA" id="ARBA00022723"/>
    </source>
</evidence>
<evidence type="ECO:0000256" key="1">
    <source>
        <dbReference type="ARBA" id="ARBA00004141"/>
    </source>
</evidence>
<feature type="domain" description="RING-CH-type" evidence="12">
    <location>
        <begin position="29"/>
        <end position="94"/>
    </location>
</feature>
<organism evidence="13 14">
    <name type="scientific">Eutypa lata (strain UCR-EL1)</name>
    <name type="common">Grapevine dieback disease fungus</name>
    <name type="synonym">Eutypa armeniacae</name>
    <dbReference type="NCBI Taxonomy" id="1287681"/>
    <lineage>
        <taxon>Eukaryota</taxon>
        <taxon>Fungi</taxon>
        <taxon>Dikarya</taxon>
        <taxon>Ascomycota</taxon>
        <taxon>Pezizomycotina</taxon>
        <taxon>Sordariomycetes</taxon>
        <taxon>Xylariomycetidae</taxon>
        <taxon>Xylariales</taxon>
        <taxon>Diatrypaceae</taxon>
        <taxon>Eutypa</taxon>
    </lineage>
</organism>
<dbReference type="EMBL" id="KB706241">
    <property type="protein sequence ID" value="EMR68409.1"/>
    <property type="molecule type" value="Genomic_DNA"/>
</dbReference>
<keyword evidence="3" id="KW-0479">Metal-binding</keyword>
<dbReference type="HOGENOM" id="CLU_026793_0_0_1"/>
<evidence type="ECO:0000256" key="10">
    <source>
        <dbReference type="SAM" id="Phobius"/>
    </source>
</evidence>
<evidence type="ECO:0000313" key="13">
    <source>
        <dbReference type="EMBL" id="EMR68409.1"/>
    </source>
</evidence>
<dbReference type="KEGG" id="ela:UCREL1_4558"/>
<feature type="region of interest" description="Disordered" evidence="9">
    <location>
        <begin position="1"/>
        <end position="34"/>
    </location>
</feature>
<dbReference type="InterPro" id="IPR011016">
    <property type="entry name" value="Znf_RING-CH"/>
</dbReference>
<dbReference type="InterPro" id="IPR013083">
    <property type="entry name" value="Znf_RING/FYVE/PHD"/>
</dbReference>
<dbReference type="AlphaFoldDB" id="M7SPM8"/>
<dbReference type="OrthoDB" id="5817083at2759"/>
<dbReference type="GO" id="GO:0008270">
    <property type="term" value="F:zinc ion binding"/>
    <property type="evidence" value="ECO:0007669"/>
    <property type="project" value="UniProtKB-KW"/>
</dbReference>
<dbReference type="Gene3D" id="3.30.40.10">
    <property type="entry name" value="Zinc/RING finger domain, C3HC4 (zinc finger)"/>
    <property type="match status" value="1"/>
</dbReference>
<evidence type="ECO:0000256" key="5">
    <source>
        <dbReference type="ARBA" id="ARBA00022833"/>
    </source>
</evidence>
<dbReference type="eggNOG" id="KOG3053">
    <property type="taxonomic scope" value="Eukaryota"/>
</dbReference>
<dbReference type="PROSITE" id="PS51292">
    <property type="entry name" value="ZF_RING_CH"/>
    <property type="match status" value="1"/>
</dbReference>
<keyword evidence="7 10" id="KW-0472">Membrane</keyword>
<keyword evidence="5" id="KW-0862">Zinc</keyword>
<dbReference type="InterPro" id="IPR001841">
    <property type="entry name" value="Znf_RING"/>
</dbReference>
<name>M7SPM8_EUTLA</name>
<dbReference type="SMART" id="SM00744">
    <property type="entry name" value="RINGv"/>
    <property type="match status" value="1"/>
</dbReference>
<keyword evidence="14" id="KW-1185">Reference proteome</keyword>
<evidence type="ECO:0000313" key="14">
    <source>
        <dbReference type="Proteomes" id="UP000012174"/>
    </source>
</evidence>
<evidence type="ECO:0000259" key="12">
    <source>
        <dbReference type="PROSITE" id="PS51292"/>
    </source>
</evidence>
<reference evidence="14" key="1">
    <citation type="journal article" date="2013" name="Genome Announc.">
        <title>Draft genome sequence of the grapevine dieback fungus Eutypa lata UCR-EL1.</title>
        <authorList>
            <person name="Blanco-Ulate B."/>
            <person name="Rolshausen P.E."/>
            <person name="Cantu D."/>
        </authorList>
    </citation>
    <scope>NUCLEOTIDE SEQUENCE [LARGE SCALE GENOMIC DNA]</scope>
    <source>
        <strain evidence="14">UCR-EL1</strain>
    </source>
</reference>
<dbReference type="PANTHER" id="PTHR46283">
    <property type="entry name" value="E3 UBIQUITIN-PROTEIN LIGASE MARCH5"/>
    <property type="match status" value="1"/>
</dbReference>
<protein>
    <submittedName>
        <fullName evidence="13">Putative ring finger domain-containing protein</fullName>
    </submittedName>
</protein>
<evidence type="ECO:0000256" key="9">
    <source>
        <dbReference type="SAM" id="MobiDB-lite"/>
    </source>
</evidence>
<dbReference type="PROSITE" id="PS50089">
    <property type="entry name" value="ZF_RING_2"/>
    <property type="match status" value="1"/>
</dbReference>
<feature type="region of interest" description="Disordered" evidence="9">
    <location>
        <begin position="284"/>
        <end position="325"/>
    </location>
</feature>
<dbReference type="SUPFAM" id="SSF57850">
    <property type="entry name" value="RING/U-box"/>
    <property type="match status" value="1"/>
</dbReference>
<evidence type="ECO:0000256" key="7">
    <source>
        <dbReference type="ARBA" id="ARBA00023136"/>
    </source>
</evidence>
<dbReference type="OMA" id="DFDLWPP"/>
<keyword evidence="4 8" id="KW-0863">Zinc-finger</keyword>
<dbReference type="Proteomes" id="UP000012174">
    <property type="component" value="Unassembled WGS sequence"/>
</dbReference>
<evidence type="ECO:0000256" key="4">
    <source>
        <dbReference type="ARBA" id="ARBA00022771"/>
    </source>
</evidence>
<feature type="compositionally biased region" description="Acidic residues" evidence="9">
    <location>
        <begin position="297"/>
        <end position="307"/>
    </location>
</feature>
<feature type="domain" description="RING-type" evidence="11">
    <location>
        <begin position="37"/>
        <end position="88"/>
    </location>
</feature>
<accession>M7SPM8</accession>
<dbReference type="STRING" id="1287681.M7SPM8"/>
<feature type="transmembrane region" description="Helical" evidence="10">
    <location>
        <begin position="118"/>
        <end position="143"/>
    </location>
</feature>
<dbReference type="GO" id="GO:0016020">
    <property type="term" value="C:membrane"/>
    <property type="evidence" value="ECO:0007669"/>
    <property type="project" value="UniProtKB-SubCell"/>
</dbReference>
<keyword evidence="2 10" id="KW-0812">Transmembrane</keyword>
<proteinExistence type="predicted"/>
<feature type="transmembrane region" description="Helical" evidence="10">
    <location>
        <begin position="387"/>
        <end position="411"/>
    </location>
</feature>
<keyword evidence="6 10" id="KW-1133">Transmembrane helix</keyword>
<sequence length="431" mass="47465">MASEPQPPATADATEHPLSSNPNPAQPPPDEDTTRRCFICLGDEPEAALPRDWATPCGCTLEGHQACLLDWISDLEGQGKEFRCPLCKARIQLVGRWSAAVSLSQHLHRVFSDWSPTVVLGFLGAGTVIGSAVYGLEALALVAGRDVVLAFLLKRRPSSPFPPELQRRVPFLSMDEGWSGLKPLYALNVGSFCMLPLIGPALVLNRLLLLPRSLAIPLSVLRIGWNSLVDPKTQSISWPPTLQQAITLFPAIQSSYYILYRRFLSRLEKRWEALAKRPLREENGAVLRPEGGQEAQQIEDEDEDDDNAAAAPPPAPIPGPGAAANRNGGLQVEVNGVGGQWTVNFLAGALLWPGVCYGMGALMQLLLPKHFVTRPSRGPNTGILQERWGRSFVGGCLFVVLKDAFSLYVKYRRAMNRPYRRIKNVERKNRR</sequence>
<evidence type="ECO:0000256" key="6">
    <source>
        <dbReference type="ARBA" id="ARBA00022989"/>
    </source>
</evidence>
<comment type="subcellular location">
    <subcellularLocation>
        <location evidence="1">Membrane</location>
        <topology evidence="1">Multi-pass membrane protein</topology>
    </subcellularLocation>
</comment>
<evidence type="ECO:0000256" key="2">
    <source>
        <dbReference type="ARBA" id="ARBA00022692"/>
    </source>
</evidence>
<evidence type="ECO:0000256" key="8">
    <source>
        <dbReference type="PROSITE-ProRule" id="PRU00175"/>
    </source>
</evidence>
<evidence type="ECO:0000259" key="11">
    <source>
        <dbReference type="PROSITE" id="PS50089"/>
    </source>
</evidence>
<feature type="transmembrane region" description="Helical" evidence="10">
    <location>
        <begin position="345"/>
        <end position="367"/>
    </location>
</feature>